<reference evidence="3" key="1">
    <citation type="submission" date="2004-11" db="EMBL/GenBank/DDBJ databases">
        <title>The full-length cDNA sequences of Schistosoma japonicum genes.</title>
        <authorList>
            <person name="Han Z."/>
        </authorList>
    </citation>
    <scope>NUCLEOTIDE SEQUENCE</scope>
</reference>
<feature type="compositionally biased region" description="Low complexity" evidence="1">
    <location>
        <begin position="159"/>
        <end position="168"/>
    </location>
</feature>
<feature type="compositionally biased region" description="Basic residues" evidence="1">
    <location>
        <begin position="421"/>
        <end position="431"/>
    </location>
</feature>
<sequence>MIPTIKLLSLVCLLSYVKAGVLPVSPTEDEVLFNRVIRSNLEGDNVTDIQGTASTTEDAVDKEGTYNSDINTSKPMIEFNETYNVNYMRLNNNISEVTKDIESEIETITTSHPTFIDLTTVDNNNDNISDVGYSYKDFSESTTEVVYNEGESTRNSNYESSDSTTQSDESTRLAVAYLHRNRSEYSTENINSETESTANPNSEFNDSTTGVRDINSEGIAYLRKVLPESTTEVIYHELKTTANPDYDTLSSTEIAEVTHSGTDINQTDFISSDLRNQNESSATTNTFSPTVVVEDSDNQTETDVYTDTNPSDLTSENVDDFQNETTIDRHSSRLISAVGEICQEYAAYKNATSSESVISNDTETETVVGSQVFESEANSLQNQTSSHPIVHIHSENTTEPTTKIEQLCIIHNLDTSNLSKKKKKCKPKKKNNMSDCDTDSDNEDNRSNYNYSDDNDDDDDDDDDDDWMVEW</sequence>
<organism evidence="3">
    <name type="scientific">Schistosoma japonicum</name>
    <name type="common">Blood fluke</name>
    <dbReference type="NCBI Taxonomy" id="6182"/>
    <lineage>
        <taxon>Eukaryota</taxon>
        <taxon>Metazoa</taxon>
        <taxon>Spiralia</taxon>
        <taxon>Lophotrochozoa</taxon>
        <taxon>Platyhelminthes</taxon>
        <taxon>Trematoda</taxon>
        <taxon>Digenea</taxon>
        <taxon>Strigeidida</taxon>
        <taxon>Schistosomatoidea</taxon>
        <taxon>Schistosomatidae</taxon>
        <taxon>Schistosoma</taxon>
    </lineage>
</organism>
<accession>Q5DA58</accession>
<feature type="compositionally biased region" description="Polar residues" evidence="1">
    <location>
        <begin position="184"/>
        <end position="210"/>
    </location>
</feature>
<feature type="region of interest" description="Disordered" evidence="1">
    <location>
        <begin position="148"/>
        <end position="170"/>
    </location>
</feature>
<feature type="region of interest" description="Disordered" evidence="1">
    <location>
        <begin position="183"/>
        <end position="211"/>
    </location>
</feature>
<proteinExistence type="evidence at transcript level"/>
<dbReference type="AlphaFoldDB" id="Q5DA58"/>
<keyword evidence="2" id="KW-0732">Signal</keyword>
<reference evidence="3" key="2">
    <citation type="journal article" date="2006" name="PLoS Pathog.">
        <title>New perspectives on host-parasite interplay by comparative transcriptomic and proteomic analyses of Schistosoma japonicum.</title>
        <authorList>
            <person name="Liu F."/>
            <person name="Lu J."/>
            <person name="Hu W."/>
            <person name="Wang S.Y."/>
            <person name="Cui S.J."/>
            <person name="Chi M."/>
            <person name="Yan Q."/>
            <person name="Wang X.R."/>
            <person name="Song H.D."/>
            <person name="Xu X.N."/>
            <person name="Wang J.J."/>
            <person name="Zhang X.L."/>
            <person name="Zhang X."/>
            <person name="Wang Z.Q."/>
            <person name="Xue C.L."/>
            <person name="Brindley P.J."/>
            <person name="McManus D.P."/>
            <person name="Yang P.Y."/>
            <person name="Feng Z."/>
            <person name="Chen Z."/>
            <person name="Han Z.G."/>
        </authorList>
    </citation>
    <scope>NUCLEOTIDE SEQUENCE</scope>
</reference>
<evidence type="ECO:0000256" key="2">
    <source>
        <dbReference type="SAM" id="SignalP"/>
    </source>
</evidence>
<evidence type="ECO:0000256" key="1">
    <source>
        <dbReference type="SAM" id="MobiDB-lite"/>
    </source>
</evidence>
<feature type="compositionally biased region" description="Polar residues" evidence="1">
    <location>
        <begin position="301"/>
        <end position="316"/>
    </location>
</feature>
<feature type="compositionally biased region" description="Acidic residues" evidence="1">
    <location>
        <begin position="453"/>
        <end position="471"/>
    </location>
</feature>
<feature type="region of interest" description="Disordered" evidence="1">
    <location>
        <begin position="298"/>
        <end position="317"/>
    </location>
</feature>
<feature type="region of interest" description="Disordered" evidence="1">
    <location>
        <begin position="421"/>
        <end position="471"/>
    </location>
</feature>
<evidence type="ECO:0000313" key="3">
    <source>
        <dbReference type="EMBL" id="AAW27298.1"/>
    </source>
</evidence>
<name>Q5DA58_SCHJA</name>
<feature type="chain" id="PRO_5004254890" evidence="2">
    <location>
        <begin position="20"/>
        <end position="471"/>
    </location>
</feature>
<feature type="signal peptide" evidence="2">
    <location>
        <begin position="1"/>
        <end position="19"/>
    </location>
</feature>
<dbReference type="EMBL" id="AY815566">
    <property type="protein sequence ID" value="AAW27298.1"/>
    <property type="molecule type" value="mRNA"/>
</dbReference>
<protein>
    <submittedName>
        <fullName evidence="3">SJCHGC02117 protein</fullName>
    </submittedName>
</protein>